<name>A0A427XFQ9_9TREE</name>
<comment type="caution">
    <text evidence="5">The sequence shown here is derived from an EMBL/GenBank/DDBJ whole genome shotgun (WGS) entry which is preliminary data.</text>
</comment>
<dbReference type="GO" id="GO:0016491">
    <property type="term" value="F:oxidoreductase activity"/>
    <property type="evidence" value="ECO:0007669"/>
    <property type="project" value="UniProtKB-KW"/>
</dbReference>
<dbReference type="OrthoDB" id="1933717at2759"/>
<dbReference type="InterPro" id="IPR020904">
    <property type="entry name" value="Sc_DH/Rdtase_CS"/>
</dbReference>
<dbReference type="CDD" id="cd05233">
    <property type="entry name" value="SDR_c"/>
    <property type="match status" value="1"/>
</dbReference>
<dbReference type="PRINTS" id="PR00081">
    <property type="entry name" value="GDHRDH"/>
</dbReference>
<dbReference type="RefSeq" id="XP_028472886.1">
    <property type="nucleotide sequence ID" value="XM_028618519.1"/>
</dbReference>
<accession>A0A427XFQ9</accession>
<evidence type="ECO:0000313" key="5">
    <source>
        <dbReference type="EMBL" id="RSH77739.1"/>
    </source>
</evidence>
<keyword evidence="2" id="KW-0521">NADP</keyword>
<keyword evidence="3" id="KW-0560">Oxidoreductase</keyword>
<organism evidence="5 6">
    <name type="scientific">Apiotrichum porosum</name>
    <dbReference type="NCBI Taxonomy" id="105984"/>
    <lineage>
        <taxon>Eukaryota</taxon>
        <taxon>Fungi</taxon>
        <taxon>Dikarya</taxon>
        <taxon>Basidiomycota</taxon>
        <taxon>Agaricomycotina</taxon>
        <taxon>Tremellomycetes</taxon>
        <taxon>Trichosporonales</taxon>
        <taxon>Trichosporonaceae</taxon>
        <taxon>Apiotrichum</taxon>
    </lineage>
</organism>
<gene>
    <name evidence="5" type="ORF">EHS24_002797</name>
</gene>
<protein>
    <submittedName>
        <fullName evidence="5">Uncharacterized protein</fullName>
    </submittedName>
</protein>
<comment type="similarity">
    <text evidence="1 4">Belongs to the short-chain dehydrogenases/reductases (SDR) family.</text>
</comment>
<evidence type="ECO:0000256" key="1">
    <source>
        <dbReference type="ARBA" id="ARBA00006484"/>
    </source>
</evidence>
<dbReference type="InterPro" id="IPR002347">
    <property type="entry name" value="SDR_fam"/>
</dbReference>
<dbReference type="Proteomes" id="UP000279236">
    <property type="component" value="Unassembled WGS sequence"/>
</dbReference>
<dbReference type="GeneID" id="39587340"/>
<dbReference type="Pfam" id="PF00106">
    <property type="entry name" value="adh_short"/>
    <property type="match status" value="1"/>
</dbReference>
<dbReference type="PANTHER" id="PTHR43669:SF3">
    <property type="entry name" value="ALCOHOL DEHYDROGENASE, PUTATIVE (AFU_ORTHOLOGUE AFUA_3G03445)-RELATED"/>
    <property type="match status" value="1"/>
</dbReference>
<proteinExistence type="inferred from homology"/>
<sequence length="259" mass="27600">MALSRVILVTGASSGIGRATAITLSKSFPSPTHPEPLVLALVGRRKEELEETAKLCREGTTAEVLQGDVSVDADVERIFKTVKDKYGRLDLLFNNAGVNLLKGNPLEDQDMSLFRKMIDINVIGAVLCTREAIKIMKDQSPQGGRIINNGSISAWSPRPNSAAYTVSKHAILGLTRSTSLDGRKFGIMATELDIGNASTVLASQQTTGTPQADGSIKIEPMMNVDNVGKSVAFIAGLDKDADVLQFTITAPGMPFVGRG</sequence>
<reference evidence="5 6" key="1">
    <citation type="submission" date="2018-11" db="EMBL/GenBank/DDBJ databases">
        <title>Genome sequence of Apiotrichum porosum DSM 27194.</title>
        <authorList>
            <person name="Aliyu H."/>
            <person name="Gorte O."/>
            <person name="Ochsenreither K."/>
        </authorList>
    </citation>
    <scope>NUCLEOTIDE SEQUENCE [LARGE SCALE GENOMIC DNA]</scope>
    <source>
        <strain evidence="5 6">DSM 27194</strain>
    </source>
</reference>
<evidence type="ECO:0000313" key="6">
    <source>
        <dbReference type="Proteomes" id="UP000279236"/>
    </source>
</evidence>
<evidence type="ECO:0000256" key="4">
    <source>
        <dbReference type="RuleBase" id="RU000363"/>
    </source>
</evidence>
<evidence type="ECO:0000256" key="2">
    <source>
        <dbReference type="ARBA" id="ARBA00022857"/>
    </source>
</evidence>
<dbReference type="PRINTS" id="PR00080">
    <property type="entry name" value="SDRFAMILY"/>
</dbReference>
<evidence type="ECO:0000256" key="3">
    <source>
        <dbReference type="ARBA" id="ARBA00023002"/>
    </source>
</evidence>
<dbReference type="Gene3D" id="3.40.50.720">
    <property type="entry name" value="NAD(P)-binding Rossmann-like Domain"/>
    <property type="match status" value="1"/>
</dbReference>
<dbReference type="AlphaFoldDB" id="A0A427XFQ9"/>
<dbReference type="EMBL" id="RSCE01000014">
    <property type="protein sequence ID" value="RSH77739.1"/>
    <property type="molecule type" value="Genomic_DNA"/>
</dbReference>
<dbReference type="PANTHER" id="PTHR43669">
    <property type="entry name" value="5-KETO-D-GLUCONATE 5-REDUCTASE"/>
    <property type="match status" value="1"/>
</dbReference>
<dbReference type="SUPFAM" id="SSF51735">
    <property type="entry name" value="NAD(P)-binding Rossmann-fold domains"/>
    <property type="match status" value="1"/>
</dbReference>
<dbReference type="STRING" id="105984.A0A427XFQ9"/>
<dbReference type="PROSITE" id="PS00061">
    <property type="entry name" value="ADH_SHORT"/>
    <property type="match status" value="1"/>
</dbReference>
<dbReference type="InterPro" id="IPR036291">
    <property type="entry name" value="NAD(P)-bd_dom_sf"/>
</dbReference>
<keyword evidence="6" id="KW-1185">Reference proteome</keyword>